<proteinExistence type="inferred from homology"/>
<evidence type="ECO:0000256" key="4">
    <source>
        <dbReference type="ARBA" id="ARBA00022692"/>
    </source>
</evidence>
<evidence type="ECO:0000256" key="7">
    <source>
        <dbReference type="SAM" id="Phobius"/>
    </source>
</evidence>
<keyword evidence="9" id="KW-0012">Acyltransferase</keyword>
<keyword evidence="9" id="KW-0808">Transferase</keyword>
<dbReference type="GO" id="GO:0005886">
    <property type="term" value="C:plasma membrane"/>
    <property type="evidence" value="ECO:0007669"/>
    <property type="project" value="UniProtKB-SubCell"/>
</dbReference>
<dbReference type="Proteomes" id="UP000285710">
    <property type="component" value="Unassembled WGS sequence"/>
</dbReference>
<evidence type="ECO:0000313" key="9">
    <source>
        <dbReference type="EMBL" id="RWR08163.1"/>
    </source>
</evidence>
<feature type="transmembrane region" description="Helical" evidence="7">
    <location>
        <begin position="167"/>
        <end position="189"/>
    </location>
</feature>
<comment type="caution">
    <text evidence="9">The sequence shown here is derived from an EMBL/GenBank/DDBJ whole genome shotgun (WGS) entry which is preliminary data.</text>
</comment>
<evidence type="ECO:0000256" key="6">
    <source>
        <dbReference type="ARBA" id="ARBA00023136"/>
    </source>
</evidence>
<feature type="transmembrane region" description="Helical" evidence="7">
    <location>
        <begin position="287"/>
        <end position="304"/>
    </location>
</feature>
<evidence type="ECO:0000313" key="10">
    <source>
        <dbReference type="Proteomes" id="UP000285710"/>
    </source>
</evidence>
<feature type="transmembrane region" description="Helical" evidence="7">
    <location>
        <begin position="50"/>
        <end position="75"/>
    </location>
</feature>
<dbReference type="GO" id="GO:0009246">
    <property type="term" value="P:enterobacterial common antigen biosynthetic process"/>
    <property type="evidence" value="ECO:0007669"/>
    <property type="project" value="TreeGrafter"/>
</dbReference>
<dbReference type="PANTHER" id="PTHR40074:SF2">
    <property type="entry name" value="O-ACETYLTRANSFERASE WECH"/>
    <property type="match status" value="1"/>
</dbReference>
<keyword evidence="5 7" id="KW-1133">Transmembrane helix</keyword>
<dbReference type="GO" id="GO:0016413">
    <property type="term" value="F:O-acetyltransferase activity"/>
    <property type="evidence" value="ECO:0007669"/>
    <property type="project" value="TreeGrafter"/>
</dbReference>
<keyword evidence="4 7" id="KW-0812">Transmembrane</keyword>
<dbReference type="Pfam" id="PF01757">
    <property type="entry name" value="Acyl_transf_3"/>
    <property type="match status" value="1"/>
</dbReference>
<dbReference type="AlphaFoldDB" id="A0A443IPP8"/>
<evidence type="ECO:0000259" key="8">
    <source>
        <dbReference type="Pfam" id="PF01757"/>
    </source>
</evidence>
<comment type="subcellular location">
    <subcellularLocation>
        <location evidence="1">Cell membrane</location>
        <topology evidence="1">Multi-pass membrane protein</topology>
    </subcellularLocation>
</comment>
<feature type="transmembrane region" description="Helical" evidence="7">
    <location>
        <begin position="21"/>
        <end position="38"/>
    </location>
</feature>
<evidence type="ECO:0000256" key="1">
    <source>
        <dbReference type="ARBA" id="ARBA00004651"/>
    </source>
</evidence>
<dbReference type="RefSeq" id="WP_128270476.1">
    <property type="nucleotide sequence ID" value="NZ_SAUW01000018.1"/>
</dbReference>
<feature type="transmembrane region" description="Helical" evidence="7">
    <location>
        <begin position="125"/>
        <end position="147"/>
    </location>
</feature>
<evidence type="ECO:0000256" key="5">
    <source>
        <dbReference type="ARBA" id="ARBA00022989"/>
    </source>
</evidence>
<keyword evidence="6 7" id="KW-0472">Membrane</keyword>
<feature type="transmembrane region" description="Helical" evidence="7">
    <location>
        <begin position="257"/>
        <end position="275"/>
    </location>
</feature>
<comment type="similarity">
    <text evidence="2">Belongs to the acyltransferase 3 family.</text>
</comment>
<protein>
    <submittedName>
        <fullName evidence="9">Acyltransferase</fullName>
    </submittedName>
</protein>
<evidence type="ECO:0000256" key="2">
    <source>
        <dbReference type="ARBA" id="ARBA00007400"/>
    </source>
</evidence>
<accession>A0A443IPP8</accession>
<feature type="transmembrane region" description="Helical" evidence="7">
    <location>
        <begin position="316"/>
        <end position="337"/>
    </location>
</feature>
<evidence type="ECO:0000256" key="3">
    <source>
        <dbReference type="ARBA" id="ARBA00022475"/>
    </source>
</evidence>
<dbReference type="EMBL" id="SAUW01000018">
    <property type="protein sequence ID" value="RWR08163.1"/>
    <property type="molecule type" value="Genomic_DNA"/>
</dbReference>
<keyword evidence="10" id="KW-1185">Reference proteome</keyword>
<name>A0A443IPP8_9RHOB</name>
<feature type="transmembrane region" description="Helical" evidence="7">
    <location>
        <begin position="95"/>
        <end position="113"/>
    </location>
</feature>
<dbReference type="InterPro" id="IPR002656">
    <property type="entry name" value="Acyl_transf_3_dom"/>
</dbReference>
<keyword evidence="3" id="KW-1003">Cell membrane</keyword>
<feature type="transmembrane region" description="Helical" evidence="7">
    <location>
        <begin position="195"/>
        <end position="215"/>
    </location>
</feature>
<gene>
    <name evidence="9" type="ORF">D2T33_16185</name>
</gene>
<sequence length="366" mass="40762">MSILDRLFPLNPKREMHVETIRGIACIALVSYHAVGSTPHNGMELAATDWLAILQQCFIDMRMPLFSFVSGYVFVSIARPGRNWLQMLRVKARRLLLPMAAVGTLFWLLRTAAGYHEVPLYRIFFFPYAHFWFLQATFLLMAALLVLNALTAGWRGALTPVQAARNAACLGLGGALLYILSLNVGLSFFSTFQAIHLAPFFMTGHVLGLVGKPLFSKLAERARYPAGIIPLLLLVLLGTWLAVAGVPLNRDLPHRSLSIFIGLGTALSLFVLRPRNRILAWIGDKSYAVYLFHVFFTSATLIAWDALAKGSVDIHWAYLPTLFMGIFGPVLLQAAMLKSPWTGWLFLGLRFPAQLFGRQKTASRLD</sequence>
<reference evidence="9 10" key="2">
    <citation type="submission" date="2019-01" db="EMBL/GenBank/DDBJ databases">
        <authorList>
            <person name="Li Y."/>
        </authorList>
    </citation>
    <scope>NUCLEOTIDE SEQUENCE [LARGE SCALE GENOMIC DNA]</scope>
    <source>
        <strain evidence="9 10">2D-5</strain>
    </source>
</reference>
<reference evidence="9 10" key="1">
    <citation type="submission" date="2019-01" db="EMBL/GenBank/DDBJ databases">
        <title>Sinorhodobacter populi sp. nov. isolated from the symptomatic bark tissue of Populus euramericana canker.</title>
        <authorList>
            <person name="Xu G."/>
        </authorList>
    </citation>
    <scope>NUCLEOTIDE SEQUENCE [LARGE SCALE GENOMIC DNA]</scope>
    <source>
        <strain evidence="9 10">2D-5</strain>
    </source>
</reference>
<dbReference type="PANTHER" id="PTHR40074">
    <property type="entry name" value="O-ACETYLTRANSFERASE WECH"/>
    <property type="match status" value="1"/>
</dbReference>
<organism evidence="9 10">
    <name type="scientific">Paenirhodobacter populi</name>
    <dbReference type="NCBI Taxonomy" id="2306993"/>
    <lineage>
        <taxon>Bacteria</taxon>
        <taxon>Pseudomonadati</taxon>
        <taxon>Pseudomonadota</taxon>
        <taxon>Alphaproteobacteria</taxon>
        <taxon>Rhodobacterales</taxon>
        <taxon>Rhodobacter group</taxon>
        <taxon>Paenirhodobacter</taxon>
    </lineage>
</organism>
<feature type="transmembrane region" description="Helical" evidence="7">
    <location>
        <begin position="227"/>
        <end position="245"/>
    </location>
</feature>
<feature type="domain" description="Acyltransferase 3" evidence="8">
    <location>
        <begin position="19"/>
        <end position="332"/>
    </location>
</feature>